<feature type="domain" description="Endoribonuclease YicC-like N-terminal" evidence="6">
    <location>
        <begin position="2"/>
        <end position="159"/>
    </location>
</feature>
<evidence type="ECO:0000256" key="4">
    <source>
        <dbReference type="ARBA" id="ARBA00022801"/>
    </source>
</evidence>
<dbReference type="Proteomes" id="UP000245380">
    <property type="component" value="Unassembled WGS sequence"/>
</dbReference>
<feature type="domain" description="Endoribonuclease YicC-like C-terminal" evidence="7">
    <location>
        <begin position="177"/>
        <end position="295"/>
    </location>
</feature>
<keyword evidence="3" id="KW-0255">Endonuclease</keyword>
<evidence type="ECO:0000259" key="7">
    <source>
        <dbReference type="Pfam" id="PF08340"/>
    </source>
</evidence>
<dbReference type="Pfam" id="PF03755">
    <property type="entry name" value="YicC-like_N"/>
    <property type="match status" value="1"/>
</dbReference>
<proteinExistence type="inferred from homology"/>
<dbReference type="AlphaFoldDB" id="A0A2U3D7W5"/>
<gene>
    <name evidence="8" type="ORF">BM613_09020</name>
</gene>
<sequence length="295" mass="33431">MIVSMTGYGRAQTALPTHKLLVEMRSVNHRFAEVVVRLPREWMELEERVRKLVQAEIARGRVEVYITVTTSAAANAIGVEVDRDLLARALRLIHEVSVASEVDFEPPSIGDLLAIPGLFRTREDDLLSVQEVEEPLFATVKTALSQLLGIRQAEGKHLTQHLEQRLQELSRVVLLMEQRAPQTVQLLRDKLLERLRQLLQGEVDATRVALEVAIAAERTSVEEEIERLKSHIMQFRKLVESQELAVGRRLDFLLQEMNREVNTIGSKCADLAMTDAVLLAKHGIEQMREQVQNAE</sequence>
<organism evidence="8 9">
    <name type="scientific">Sulfoacidibacillus thermotolerans</name>
    <name type="common">Acidibacillus sulfuroxidans</name>
    <dbReference type="NCBI Taxonomy" id="1765684"/>
    <lineage>
        <taxon>Bacteria</taxon>
        <taxon>Bacillati</taxon>
        <taxon>Bacillota</taxon>
        <taxon>Bacilli</taxon>
        <taxon>Bacillales</taxon>
        <taxon>Alicyclobacillaceae</taxon>
        <taxon>Sulfoacidibacillus</taxon>
    </lineage>
</organism>
<evidence type="ECO:0000256" key="2">
    <source>
        <dbReference type="ARBA" id="ARBA00022722"/>
    </source>
</evidence>
<protein>
    <submittedName>
        <fullName evidence="8">YicC family protein</fullName>
    </submittedName>
</protein>
<dbReference type="InterPro" id="IPR013551">
    <property type="entry name" value="YicC-like_C"/>
</dbReference>
<dbReference type="NCBIfam" id="TIGR00255">
    <property type="entry name" value="YicC/YloC family endoribonuclease"/>
    <property type="match status" value="1"/>
</dbReference>
<dbReference type="GO" id="GO:0004521">
    <property type="term" value="F:RNA endonuclease activity"/>
    <property type="evidence" value="ECO:0007669"/>
    <property type="project" value="InterPro"/>
</dbReference>
<comment type="cofactor">
    <cofactor evidence="1">
        <name>a divalent metal cation</name>
        <dbReference type="ChEBI" id="CHEBI:60240"/>
    </cofactor>
</comment>
<keyword evidence="2" id="KW-0540">Nuclease</keyword>
<reference evidence="8 9" key="1">
    <citation type="submission" date="2016-11" db="EMBL/GenBank/DDBJ databases">
        <title>Comparative genomics of Acidibacillus ferroxidans species.</title>
        <authorList>
            <person name="Oliveira G."/>
            <person name="Nunes G."/>
            <person name="Oliveira R."/>
            <person name="Araujo F."/>
            <person name="Salim A."/>
            <person name="Scholte L."/>
            <person name="Morais D."/>
            <person name="Nancucheo I."/>
            <person name="Johnson D.B."/>
            <person name="Grail B."/>
            <person name="Bittencourt J."/>
            <person name="Valadares R."/>
        </authorList>
    </citation>
    <scope>NUCLEOTIDE SEQUENCE [LARGE SCALE GENOMIC DNA]</scope>
    <source>
        <strain evidence="8 9">Y002</strain>
    </source>
</reference>
<comment type="caution">
    <text evidence="8">The sequence shown here is derived from an EMBL/GenBank/DDBJ whole genome shotgun (WGS) entry which is preliminary data.</text>
</comment>
<evidence type="ECO:0000313" key="9">
    <source>
        <dbReference type="Proteomes" id="UP000245380"/>
    </source>
</evidence>
<name>A0A2U3D7W5_SULT2</name>
<dbReference type="PANTHER" id="PTHR30636">
    <property type="entry name" value="UPF0701 PROTEIN YICC"/>
    <property type="match status" value="1"/>
</dbReference>
<dbReference type="GO" id="GO:0016787">
    <property type="term" value="F:hydrolase activity"/>
    <property type="evidence" value="ECO:0007669"/>
    <property type="project" value="UniProtKB-KW"/>
</dbReference>
<comment type="similarity">
    <text evidence="5">Belongs to the YicC/YloC family.</text>
</comment>
<dbReference type="InterPro" id="IPR013527">
    <property type="entry name" value="YicC-like_N"/>
</dbReference>
<keyword evidence="4" id="KW-0378">Hydrolase</keyword>
<evidence type="ECO:0000256" key="5">
    <source>
        <dbReference type="ARBA" id="ARBA00035648"/>
    </source>
</evidence>
<dbReference type="Pfam" id="PF08340">
    <property type="entry name" value="YicC-like_C"/>
    <property type="match status" value="1"/>
</dbReference>
<dbReference type="PANTHER" id="PTHR30636:SF3">
    <property type="entry name" value="UPF0701 PROTEIN YICC"/>
    <property type="match status" value="1"/>
</dbReference>
<evidence type="ECO:0000313" key="8">
    <source>
        <dbReference type="EMBL" id="PWI57365.1"/>
    </source>
</evidence>
<dbReference type="EMBL" id="MPDK01000014">
    <property type="protein sequence ID" value="PWI57365.1"/>
    <property type="molecule type" value="Genomic_DNA"/>
</dbReference>
<evidence type="ECO:0000259" key="6">
    <source>
        <dbReference type="Pfam" id="PF03755"/>
    </source>
</evidence>
<evidence type="ECO:0000256" key="3">
    <source>
        <dbReference type="ARBA" id="ARBA00022759"/>
    </source>
</evidence>
<keyword evidence="9" id="KW-1185">Reference proteome</keyword>
<accession>A0A2U3D7W5</accession>
<evidence type="ECO:0000256" key="1">
    <source>
        <dbReference type="ARBA" id="ARBA00001968"/>
    </source>
</evidence>
<dbReference type="InterPro" id="IPR005229">
    <property type="entry name" value="YicC/YloC-like"/>
</dbReference>